<evidence type="ECO:0000256" key="11">
    <source>
        <dbReference type="ARBA" id="ARBA00025198"/>
    </source>
</evidence>
<dbReference type="PANTHER" id="PTHR33445:SF1">
    <property type="entry name" value="ATP SYNTHASE SUBUNIT B"/>
    <property type="match status" value="1"/>
</dbReference>
<comment type="similarity">
    <text evidence="1 13 14">Belongs to the ATPase B chain family.</text>
</comment>
<evidence type="ECO:0000256" key="9">
    <source>
        <dbReference type="ARBA" id="ARBA00023136"/>
    </source>
</evidence>
<evidence type="ECO:0000256" key="3">
    <source>
        <dbReference type="ARBA" id="ARBA00022475"/>
    </source>
</evidence>
<keyword evidence="6 13" id="KW-0375">Hydrogen ion transport</keyword>
<dbReference type="PANTHER" id="PTHR33445">
    <property type="entry name" value="ATP SYNTHASE SUBUNIT B', CHLOROPLASTIC"/>
    <property type="match status" value="1"/>
</dbReference>
<evidence type="ECO:0000256" key="5">
    <source>
        <dbReference type="ARBA" id="ARBA00022692"/>
    </source>
</evidence>
<dbReference type="GO" id="GO:0012505">
    <property type="term" value="C:endomembrane system"/>
    <property type="evidence" value="ECO:0007669"/>
    <property type="project" value="UniProtKB-SubCell"/>
</dbReference>
<dbReference type="GO" id="GO:0005886">
    <property type="term" value="C:plasma membrane"/>
    <property type="evidence" value="ECO:0007669"/>
    <property type="project" value="UniProtKB-SubCell"/>
</dbReference>
<dbReference type="EMBL" id="CP006932">
    <property type="protein sequence ID" value="AHK22240.1"/>
    <property type="molecule type" value="Genomic_DNA"/>
</dbReference>
<evidence type="ECO:0000256" key="8">
    <source>
        <dbReference type="ARBA" id="ARBA00023065"/>
    </source>
</evidence>
<keyword evidence="17" id="KW-1185">Reference proteome</keyword>
<keyword evidence="2 13" id="KW-0813">Transport</keyword>
<protein>
    <recommendedName>
        <fullName evidence="13">ATP synthase subunit b</fullName>
    </recommendedName>
    <alternativeName>
        <fullName evidence="13">ATP synthase F(0) sector subunit b</fullName>
    </alternativeName>
    <alternativeName>
        <fullName evidence="13">ATPase subunit I</fullName>
    </alternativeName>
    <alternativeName>
        <fullName evidence="13">F-type ATPase subunit b</fullName>
        <shortName evidence="13">F-ATPase subunit b</shortName>
    </alternativeName>
</protein>
<evidence type="ECO:0000256" key="2">
    <source>
        <dbReference type="ARBA" id="ARBA00022448"/>
    </source>
</evidence>
<keyword evidence="7 13" id="KW-1133">Transmembrane helix</keyword>
<name>W8GS25_9MOLU</name>
<keyword evidence="10 13" id="KW-0066">ATP synthesis</keyword>
<dbReference type="HAMAP" id="MF_01398">
    <property type="entry name" value="ATP_synth_b_bprime"/>
    <property type="match status" value="1"/>
</dbReference>
<comment type="subcellular location">
    <subcellularLocation>
        <location evidence="13">Cell membrane</location>
        <topology evidence="13">Single-pass membrane protein</topology>
    </subcellularLocation>
    <subcellularLocation>
        <location evidence="12">Endomembrane system</location>
        <topology evidence="12">Single-pass membrane protein</topology>
    </subcellularLocation>
</comment>
<evidence type="ECO:0000313" key="17">
    <source>
        <dbReference type="Proteomes" id="UP000019450"/>
    </source>
</evidence>
<feature type="transmembrane region" description="Helical" evidence="13">
    <location>
        <begin position="12"/>
        <end position="33"/>
    </location>
</feature>
<organism evidence="16 17">
    <name type="scientific">Candidatus Hepatoplasma crinochetorum Av</name>
    <dbReference type="NCBI Taxonomy" id="1427984"/>
    <lineage>
        <taxon>Bacteria</taxon>
        <taxon>Bacillati</taxon>
        <taxon>Mycoplasmatota</taxon>
        <taxon>Mollicutes</taxon>
        <taxon>Candidatus Hepatoplasmataceae</taxon>
        <taxon>Candidatus Hepatoplasma</taxon>
    </lineage>
</organism>
<evidence type="ECO:0000256" key="12">
    <source>
        <dbReference type="ARBA" id="ARBA00037847"/>
    </source>
</evidence>
<keyword evidence="3 13" id="KW-1003">Cell membrane</keyword>
<comment type="subunit">
    <text evidence="13">F-type ATPases have 2 components, F(1) - the catalytic core - and F(0) - the membrane proton channel. F(1) has five subunits: alpha(3), beta(3), gamma(1), delta(1), epsilon(1). F(0) has three main subunits: a(1), b(2) and c(10-14). The alpha and beta chains form an alternating ring which encloses part of the gamma chain. F(1) is attached to F(0) by a central stalk formed by the gamma and epsilon chains, while a peripheral stalk is formed by the delta and b chains.</text>
</comment>
<keyword evidence="5 13" id="KW-0812">Transmembrane</keyword>
<dbReference type="Pfam" id="PF00430">
    <property type="entry name" value="ATP-synt_B"/>
    <property type="match status" value="1"/>
</dbReference>
<evidence type="ECO:0000256" key="7">
    <source>
        <dbReference type="ARBA" id="ARBA00022989"/>
    </source>
</evidence>
<dbReference type="eggNOG" id="COG0711">
    <property type="taxonomic scope" value="Bacteria"/>
</dbReference>
<dbReference type="InterPro" id="IPR002146">
    <property type="entry name" value="ATP_synth_b/b'su_bac/chlpt"/>
</dbReference>
<accession>W8GS25</accession>
<evidence type="ECO:0000256" key="14">
    <source>
        <dbReference type="RuleBase" id="RU003848"/>
    </source>
</evidence>
<dbReference type="SUPFAM" id="SSF81573">
    <property type="entry name" value="F1F0 ATP synthase subunit B, membrane domain"/>
    <property type="match status" value="1"/>
</dbReference>
<feature type="coiled-coil region" evidence="15">
    <location>
        <begin position="73"/>
        <end position="126"/>
    </location>
</feature>
<keyword evidence="15" id="KW-0175">Coiled coil</keyword>
<dbReference type="NCBIfam" id="TIGR01144">
    <property type="entry name" value="ATP_synt_b"/>
    <property type="match status" value="1"/>
</dbReference>
<dbReference type="GO" id="GO:0045259">
    <property type="term" value="C:proton-transporting ATP synthase complex"/>
    <property type="evidence" value="ECO:0007669"/>
    <property type="project" value="UniProtKB-KW"/>
</dbReference>
<keyword evidence="8 13" id="KW-0406">Ion transport</keyword>
<dbReference type="HOGENOM" id="CLU_079215_4_0_14"/>
<dbReference type="STRING" id="1427984.X271_00131"/>
<proteinExistence type="inferred from homology"/>
<dbReference type="OrthoDB" id="9795289at2"/>
<gene>
    <name evidence="13 16" type="primary">atpF</name>
    <name evidence="16" type="ORF">X271_00131</name>
</gene>
<dbReference type="CDD" id="cd06503">
    <property type="entry name" value="ATP-synt_Fo_b"/>
    <property type="match status" value="1"/>
</dbReference>
<dbReference type="KEGG" id="hcr:X271_00131"/>
<dbReference type="Proteomes" id="UP000019450">
    <property type="component" value="Chromosome"/>
</dbReference>
<evidence type="ECO:0000256" key="1">
    <source>
        <dbReference type="ARBA" id="ARBA00005513"/>
    </source>
</evidence>
<evidence type="ECO:0000313" key="16">
    <source>
        <dbReference type="EMBL" id="AHK22240.1"/>
    </source>
</evidence>
<comment type="function">
    <text evidence="11 13">F(1)F(0) ATP synthase produces ATP from ADP in the presence of a proton or sodium gradient. F-type ATPases consist of two structural domains, F(1) containing the extramembraneous catalytic core and F(0) containing the membrane proton channel, linked together by a central stalk and a peripheral stalk. During catalysis, ATP synthesis in the catalytic domain of F(1) is coupled via a rotary mechanism of the central stalk subunits to proton translocation.</text>
</comment>
<evidence type="ECO:0000256" key="13">
    <source>
        <dbReference type="HAMAP-Rule" id="MF_01398"/>
    </source>
</evidence>
<reference evidence="16 17" key="1">
    <citation type="journal article" date="2014" name="Genome Biol. Evol.">
        <title>Phylogenomics of "Candidatus Hepatoplasma crinochetorum," a Lineage of Mollicutes Associated with Noninsect Arthropods.</title>
        <authorList>
            <person name="Leclercq S."/>
            <person name="Dittmer J."/>
            <person name="Bouchon D."/>
            <person name="Cordaux R."/>
        </authorList>
    </citation>
    <scope>NUCLEOTIDE SEQUENCE [LARGE SCALE GENOMIC DNA]</scope>
    <source>
        <strain evidence="16 17">Av</strain>
    </source>
</reference>
<sequence length="164" mass="18909">MDFCWTLLIEALATIISLGILFVVISYFLYFPIKDSIKKREKFLDDRYKDANKINSDALKTQAAIGERLKASKDEAKEIIDLSKKEANELKAQIIEQANVKAKTTVEQAREQIKNEEIEMYEKLKDEISSISILVAKKILEKEIDPKVDQKMIDDLIKTIQNEK</sequence>
<keyword evidence="4 13" id="KW-0138">CF(0)</keyword>
<evidence type="ECO:0000256" key="10">
    <source>
        <dbReference type="ARBA" id="ARBA00023310"/>
    </source>
</evidence>
<dbReference type="InterPro" id="IPR028987">
    <property type="entry name" value="ATP_synth_B-like_membr_sf"/>
</dbReference>
<dbReference type="GO" id="GO:0046933">
    <property type="term" value="F:proton-transporting ATP synthase activity, rotational mechanism"/>
    <property type="evidence" value="ECO:0007669"/>
    <property type="project" value="UniProtKB-UniRule"/>
</dbReference>
<evidence type="ECO:0000256" key="6">
    <source>
        <dbReference type="ARBA" id="ARBA00022781"/>
    </source>
</evidence>
<dbReference type="AlphaFoldDB" id="W8GS25"/>
<dbReference type="RefSeq" id="WP_025208541.1">
    <property type="nucleotide sequence ID" value="NZ_CP006932.1"/>
</dbReference>
<evidence type="ECO:0000256" key="4">
    <source>
        <dbReference type="ARBA" id="ARBA00022547"/>
    </source>
</evidence>
<keyword evidence="9 13" id="KW-0472">Membrane</keyword>
<evidence type="ECO:0000256" key="15">
    <source>
        <dbReference type="SAM" id="Coils"/>
    </source>
</evidence>
<comment type="function">
    <text evidence="13">Component of the F(0) channel, it forms part of the peripheral stalk, linking F(1) to F(0).</text>
</comment>
<dbReference type="InterPro" id="IPR050059">
    <property type="entry name" value="ATP_synthase_B_chain"/>
</dbReference>
<dbReference type="InterPro" id="IPR005864">
    <property type="entry name" value="ATP_synth_F0_bsu_bac"/>
</dbReference>
<dbReference type="GO" id="GO:0046961">
    <property type="term" value="F:proton-transporting ATPase activity, rotational mechanism"/>
    <property type="evidence" value="ECO:0007669"/>
    <property type="project" value="TreeGrafter"/>
</dbReference>